<dbReference type="eggNOG" id="COG1819">
    <property type="taxonomic scope" value="Bacteria"/>
</dbReference>
<dbReference type="HOGENOM" id="CLU_000537_7_1_0"/>
<dbReference type="Pfam" id="PF00201">
    <property type="entry name" value="UDPGT"/>
    <property type="match status" value="1"/>
</dbReference>
<keyword evidence="4" id="KW-1185">Reference proteome</keyword>
<dbReference type="OrthoDB" id="9805366at2"/>
<dbReference type="PANTHER" id="PTHR48043">
    <property type="entry name" value="EG:EG0003.4 PROTEIN-RELATED"/>
    <property type="match status" value="1"/>
</dbReference>
<keyword evidence="1" id="KW-0328">Glycosyltransferase</keyword>
<sequence>MKISFITLPVFGHLNPMIALARKVQSLGHDVSLISAVDAEPFARTANLRFIPVGENEFPIGSHVYVEKLHSELTAGEEGLRTVFSLLGHVAGSLLRPLEQALVKEGSEAVVLDTYQKYMELVPIHLGLPYIHVSNALHFDVSGETPLCFFDWPHSTDPEAKKRNLEGVEVFRSLLEPSLEAAKKYAEEVGLSVDWKDLSTTTSKLAWITQIPKDLDFSGPEPSPYTNTGSFQDDSARPEVAFPWEELSDAPLVYASMGTLQTGLRHVFEIIRNVAADHSQYQFVIAIGGVLDPAQFDPLPSNVILVRRAPQLELLKRAHLCITHAGLNTVLEALSQGVPLVAIPVTNDQPGVAARLVAKKVGLATSLEELTQPRLSELVTEVLENPLYRKNAQKMQAAIFSRDGLSLAANLIDKAFSQAQKSQ</sequence>
<keyword evidence="2 3" id="KW-0808">Transferase</keyword>
<dbReference type="InterPro" id="IPR050271">
    <property type="entry name" value="UDP-glycosyltransferase"/>
</dbReference>
<dbReference type="KEGG" id="tsa:AciPR4_3055"/>
<name>E8V5Z6_TERSS</name>
<dbReference type="FunFam" id="3.40.50.2000:FF:000072">
    <property type="entry name" value="Glycosyl transferase"/>
    <property type="match status" value="1"/>
</dbReference>
<protein>
    <submittedName>
        <fullName evidence="3">Glycosyltransferase, MGT family</fullName>
    </submittedName>
</protein>
<dbReference type="EMBL" id="CP002467">
    <property type="protein sequence ID" value="ADV83814.1"/>
    <property type="molecule type" value="Genomic_DNA"/>
</dbReference>
<dbReference type="GO" id="GO:0008194">
    <property type="term" value="F:UDP-glycosyltransferase activity"/>
    <property type="evidence" value="ECO:0007669"/>
    <property type="project" value="InterPro"/>
</dbReference>
<evidence type="ECO:0000313" key="3">
    <source>
        <dbReference type="EMBL" id="ADV83814.1"/>
    </source>
</evidence>
<dbReference type="AlphaFoldDB" id="E8V5Z6"/>
<reference evidence="3 4" key="1">
    <citation type="journal article" date="2012" name="Stand. Genomic Sci.">
        <title>Complete genome sequence of Terriglobus saanensis type strain SP1PR4(T), an Acidobacteria from tundra soil.</title>
        <authorList>
            <person name="Rawat S.R."/>
            <person name="Mannisto M.K."/>
            <person name="Starovoytov V."/>
            <person name="Goodwin L."/>
            <person name="Nolan M."/>
            <person name="Hauser L."/>
            <person name="Land M."/>
            <person name="Davenport K.W."/>
            <person name="Woyke T."/>
            <person name="Haggblom M.M."/>
        </authorList>
    </citation>
    <scope>NUCLEOTIDE SEQUENCE</scope>
    <source>
        <strain evidence="4">ATCC BAA-1853 / DSM 23119 / SP1PR4</strain>
    </source>
</reference>
<proteinExistence type="predicted"/>
<dbReference type="RefSeq" id="WP_013569545.1">
    <property type="nucleotide sequence ID" value="NC_014963.1"/>
</dbReference>
<evidence type="ECO:0000256" key="1">
    <source>
        <dbReference type="ARBA" id="ARBA00022676"/>
    </source>
</evidence>
<dbReference type="PANTHER" id="PTHR48043:SF145">
    <property type="entry name" value="FI06409P-RELATED"/>
    <property type="match status" value="1"/>
</dbReference>
<dbReference type="Proteomes" id="UP000006844">
    <property type="component" value="Chromosome"/>
</dbReference>
<dbReference type="InterPro" id="IPR002213">
    <property type="entry name" value="UDP_glucos_trans"/>
</dbReference>
<gene>
    <name evidence="3" type="ordered locus">AciPR4_3055</name>
</gene>
<accession>E8V5Z6</accession>
<organism evidence="3 4">
    <name type="scientific">Terriglobus saanensis (strain ATCC BAA-1853 / DSM 23119 / SP1PR4)</name>
    <dbReference type="NCBI Taxonomy" id="401053"/>
    <lineage>
        <taxon>Bacteria</taxon>
        <taxon>Pseudomonadati</taxon>
        <taxon>Acidobacteriota</taxon>
        <taxon>Terriglobia</taxon>
        <taxon>Terriglobales</taxon>
        <taxon>Acidobacteriaceae</taxon>
        <taxon>Terriglobus</taxon>
    </lineage>
</organism>
<dbReference type="SUPFAM" id="SSF53756">
    <property type="entry name" value="UDP-Glycosyltransferase/glycogen phosphorylase"/>
    <property type="match status" value="1"/>
</dbReference>
<dbReference type="Gene3D" id="3.40.50.2000">
    <property type="entry name" value="Glycogen Phosphorylase B"/>
    <property type="match status" value="2"/>
</dbReference>
<dbReference type="CDD" id="cd03784">
    <property type="entry name" value="GT1_Gtf-like"/>
    <property type="match status" value="1"/>
</dbReference>
<evidence type="ECO:0000256" key="2">
    <source>
        <dbReference type="ARBA" id="ARBA00022679"/>
    </source>
</evidence>
<evidence type="ECO:0000313" key="4">
    <source>
        <dbReference type="Proteomes" id="UP000006844"/>
    </source>
</evidence>
<dbReference type="GO" id="GO:0016758">
    <property type="term" value="F:hexosyltransferase activity"/>
    <property type="evidence" value="ECO:0007669"/>
    <property type="project" value="UniProtKB-ARBA"/>
</dbReference>